<feature type="compositionally biased region" description="Basic and acidic residues" evidence="1">
    <location>
        <begin position="97"/>
        <end position="114"/>
    </location>
</feature>
<evidence type="ECO:0000256" key="1">
    <source>
        <dbReference type="SAM" id="MobiDB-lite"/>
    </source>
</evidence>
<evidence type="ECO:0000256" key="2">
    <source>
        <dbReference type="SAM" id="Phobius"/>
    </source>
</evidence>
<feature type="region of interest" description="Disordered" evidence="1">
    <location>
        <begin position="89"/>
        <end position="114"/>
    </location>
</feature>
<feature type="transmembrane region" description="Helical" evidence="2">
    <location>
        <begin position="50"/>
        <end position="71"/>
    </location>
</feature>
<dbReference type="EMBL" id="HBUE01166725">
    <property type="protein sequence ID" value="CAG6512945.1"/>
    <property type="molecule type" value="Transcribed_RNA"/>
</dbReference>
<dbReference type="EMBL" id="HBUE01272044">
    <property type="protein sequence ID" value="CAG6564412.1"/>
    <property type="molecule type" value="Transcribed_RNA"/>
</dbReference>
<accession>A0A8D8A5L6</accession>
<dbReference type="EMBL" id="HBUE01016816">
    <property type="protein sequence ID" value="CAG6450707.1"/>
    <property type="molecule type" value="Transcribed_RNA"/>
</dbReference>
<protein>
    <submittedName>
        <fullName evidence="3">(northern house mosquito) hypothetical protein</fullName>
    </submittedName>
</protein>
<keyword evidence="2" id="KW-0472">Membrane</keyword>
<keyword evidence="2" id="KW-1133">Transmembrane helix</keyword>
<dbReference type="AlphaFoldDB" id="A0A8D8A5L6"/>
<proteinExistence type="predicted"/>
<keyword evidence="2" id="KW-0812">Transmembrane</keyword>
<reference evidence="3" key="1">
    <citation type="submission" date="2021-05" db="EMBL/GenBank/DDBJ databases">
        <authorList>
            <person name="Alioto T."/>
            <person name="Alioto T."/>
            <person name="Gomez Garrido J."/>
        </authorList>
    </citation>
    <scope>NUCLEOTIDE SEQUENCE</scope>
</reference>
<evidence type="ECO:0000313" key="3">
    <source>
        <dbReference type="EMBL" id="CAG6450707.1"/>
    </source>
</evidence>
<organism evidence="3">
    <name type="scientific">Culex pipiens</name>
    <name type="common">House mosquito</name>
    <dbReference type="NCBI Taxonomy" id="7175"/>
    <lineage>
        <taxon>Eukaryota</taxon>
        <taxon>Metazoa</taxon>
        <taxon>Ecdysozoa</taxon>
        <taxon>Arthropoda</taxon>
        <taxon>Hexapoda</taxon>
        <taxon>Insecta</taxon>
        <taxon>Pterygota</taxon>
        <taxon>Neoptera</taxon>
        <taxon>Endopterygota</taxon>
        <taxon>Diptera</taxon>
        <taxon>Nematocera</taxon>
        <taxon>Culicoidea</taxon>
        <taxon>Culicidae</taxon>
        <taxon>Culicinae</taxon>
        <taxon>Culicini</taxon>
        <taxon>Culex</taxon>
        <taxon>Culex</taxon>
    </lineage>
</organism>
<name>A0A8D8A5L6_CULPI</name>
<sequence>MKLLIMKLVLENLHTIWQWKVLRNGNEIFNFKTNFPTDLVFTSKKKSYQYIYYLIFVNIAMQSHICLFNILTKFRSLSQRMHSNLLAVTTQQRSSKNKREVEREERERKCLCAG</sequence>